<proteinExistence type="predicted"/>
<evidence type="ECO:0000313" key="3">
    <source>
        <dbReference type="Proteomes" id="UP000622797"/>
    </source>
</evidence>
<comment type="caution">
    <text evidence="2">The sequence shown here is derived from an EMBL/GenBank/DDBJ whole genome shotgun (WGS) entry which is preliminary data.</text>
</comment>
<name>A0A8H4X4Q5_9HYPO</name>
<dbReference type="EMBL" id="JABEXW010000597">
    <property type="protein sequence ID" value="KAF4961833.1"/>
    <property type="molecule type" value="Genomic_DNA"/>
</dbReference>
<evidence type="ECO:0000256" key="1">
    <source>
        <dbReference type="SAM" id="Phobius"/>
    </source>
</evidence>
<dbReference type="OrthoDB" id="3750908at2759"/>
<keyword evidence="3" id="KW-1185">Reference proteome</keyword>
<keyword evidence="1" id="KW-0812">Transmembrane</keyword>
<feature type="transmembrane region" description="Helical" evidence="1">
    <location>
        <begin position="143"/>
        <end position="163"/>
    </location>
</feature>
<feature type="transmembrane region" description="Helical" evidence="1">
    <location>
        <begin position="112"/>
        <end position="137"/>
    </location>
</feature>
<accession>A0A8H4X4Q5</accession>
<dbReference type="Proteomes" id="UP000622797">
    <property type="component" value="Unassembled WGS sequence"/>
</dbReference>
<reference evidence="2" key="1">
    <citation type="journal article" date="2020" name="BMC Genomics">
        <title>Correction to: Identification and distribution of gene clusters required for synthesis of sphingolipid metabolism inhibitors in diverse species of the filamentous fungus Fusarium.</title>
        <authorList>
            <person name="Kim H.S."/>
            <person name="Lohmar J.M."/>
            <person name="Busman M."/>
            <person name="Brown D.W."/>
            <person name="Naumann T.A."/>
            <person name="Divon H.H."/>
            <person name="Lysoe E."/>
            <person name="Uhlig S."/>
            <person name="Proctor R.H."/>
        </authorList>
    </citation>
    <scope>NUCLEOTIDE SEQUENCE</scope>
    <source>
        <strain evidence="2">NRRL 20472</strain>
    </source>
</reference>
<sequence>MSNINDFTSWKDRNCPNMRICWSFSWEAYDLRTSDRALFLRRLAMGSTLVIRTFLSILSIFRQAWGGFLASVIVGVILTILNFFFIGWCLAKIGEAEDERRVFGKLIGRFHFDVFLGFCALVHVALLLSSFMSLAGFTRFGLSGTWLTMWLLIFAVAWITTWAPEGGINI</sequence>
<gene>
    <name evidence="2" type="ORF">FSARC_10049</name>
</gene>
<organism evidence="2 3">
    <name type="scientific">Fusarium sarcochroum</name>
    <dbReference type="NCBI Taxonomy" id="1208366"/>
    <lineage>
        <taxon>Eukaryota</taxon>
        <taxon>Fungi</taxon>
        <taxon>Dikarya</taxon>
        <taxon>Ascomycota</taxon>
        <taxon>Pezizomycotina</taxon>
        <taxon>Sordariomycetes</taxon>
        <taxon>Hypocreomycetidae</taxon>
        <taxon>Hypocreales</taxon>
        <taxon>Nectriaceae</taxon>
        <taxon>Fusarium</taxon>
        <taxon>Fusarium lateritium species complex</taxon>
    </lineage>
</organism>
<reference evidence="2" key="2">
    <citation type="submission" date="2020-05" db="EMBL/GenBank/DDBJ databases">
        <authorList>
            <person name="Kim H.-S."/>
            <person name="Proctor R.H."/>
            <person name="Brown D.W."/>
        </authorList>
    </citation>
    <scope>NUCLEOTIDE SEQUENCE</scope>
    <source>
        <strain evidence="2">NRRL 20472</strain>
    </source>
</reference>
<evidence type="ECO:0000313" key="2">
    <source>
        <dbReference type="EMBL" id="KAF4961833.1"/>
    </source>
</evidence>
<keyword evidence="1" id="KW-1133">Transmembrane helix</keyword>
<keyword evidence="1" id="KW-0472">Membrane</keyword>
<protein>
    <submittedName>
        <fullName evidence="2">Uncharacterized protein</fullName>
    </submittedName>
</protein>
<feature type="transmembrane region" description="Helical" evidence="1">
    <location>
        <begin position="43"/>
        <end position="61"/>
    </location>
</feature>
<feature type="transmembrane region" description="Helical" evidence="1">
    <location>
        <begin position="67"/>
        <end position="91"/>
    </location>
</feature>
<dbReference type="AlphaFoldDB" id="A0A8H4X4Q5"/>